<dbReference type="Pfam" id="PF13692">
    <property type="entry name" value="Glyco_trans_1_4"/>
    <property type="match status" value="1"/>
</dbReference>
<reference evidence="1" key="1">
    <citation type="submission" date="2019-04" db="EMBL/GenBank/DDBJ databases">
        <title>Evolution of Biomass-Degrading Anaerobic Consortia Revealed by Metagenomics.</title>
        <authorList>
            <person name="Peng X."/>
        </authorList>
    </citation>
    <scope>NUCLEOTIDE SEQUENCE</scope>
    <source>
        <strain evidence="1">SIG311</strain>
    </source>
</reference>
<dbReference type="AlphaFoldDB" id="A0A927YLN5"/>
<dbReference type="Proteomes" id="UP000766246">
    <property type="component" value="Unassembled WGS sequence"/>
</dbReference>
<proteinExistence type="predicted"/>
<dbReference type="SUPFAM" id="SSF53756">
    <property type="entry name" value="UDP-Glycosyltransferase/glycogen phosphorylase"/>
    <property type="match status" value="1"/>
</dbReference>
<gene>
    <name evidence="1" type="ORF">E7272_04085</name>
</gene>
<evidence type="ECO:0000313" key="2">
    <source>
        <dbReference type="Proteomes" id="UP000766246"/>
    </source>
</evidence>
<organism evidence="1 2">
    <name type="scientific">Pseudobutyrivibrio ruminis</name>
    <dbReference type="NCBI Taxonomy" id="46206"/>
    <lineage>
        <taxon>Bacteria</taxon>
        <taxon>Bacillati</taxon>
        <taxon>Bacillota</taxon>
        <taxon>Clostridia</taxon>
        <taxon>Lachnospirales</taxon>
        <taxon>Lachnospiraceae</taxon>
        <taxon>Pseudobutyrivibrio</taxon>
    </lineage>
</organism>
<dbReference type="EMBL" id="SVER01000008">
    <property type="protein sequence ID" value="MBE5919004.1"/>
    <property type="molecule type" value="Genomic_DNA"/>
</dbReference>
<name>A0A927YLN5_9FIRM</name>
<sequence length="330" mass="37788">MDKFETLGCQFEGKRVLYITTKNLDYIRVTQEIDYLQQRAASLTVIGSKSKSYPKRLAYVWLSLIRQSMRDVDVAFVGFSPQLVVPFFKRKLKKRQLFIDFFISVYDTMIMDRKKFRDGGLVAKLTHKLDEATIKSADYVVCDTVAHGTFFSEEFGKEIDKIYVYYLHANEAIYHPMADVGIEAKSEKKKVLYFGSILNLQGVDVILDALREFADDDRISFEIIGPISDKMQKPIQPNVTYIDWLTQEDLAKHIAAADLCLAGHFSGDIMKAKRTIPGKAYIYEAMEKPMILGDGMANHELFNADEKHIFVEMGNPKALAGAIRDYFEYE</sequence>
<accession>A0A927YLN5</accession>
<comment type="caution">
    <text evidence="1">The sequence shown here is derived from an EMBL/GenBank/DDBJ whole genome shotgun (WGS) entry which is preliminary data.</text>
</comment>
<protein>
    <submittedName>
        <fullName evidence="1">Glycosyltransferase family 4 protein</fullName>
    </submittedName>
</protein>
<dbReference type="Gene3D" id="3.40.50.2000">
    <property type="entry name" value="Glycogen Phosphorylase B"/>
    <property type="match status" value="1"/>
</dbReference>
<evidence type="ECO:0000313" key="1">
    <source>
        <dbReference type="EMBL" id="MBE5919004.1"/>
    </source>
</evidence>